<evidence type="ECO:0000313" key="1">
    <source>
        <dbReference type="EMBL" id="GAG94356.1"/>
    </source>
</evidence>
<reference evidence="1" key="1">
    <citation type="journal article" date="2014" name="Front. Microbiol.">
        <title>High frequency of phylogenetically diverse reductive dehalogenase-homologous genes in deep subseafloor sedimentary metagenomes.</title>
        <authorList>
            <person name="Kawai M."/>
            <person name="Futagami T."/>
            <person name="Toyoda A."/>
            <person name="Takaki Y."/>
            <person name="Nishi S."/>
            <person name="Hori S."/>
            <person name="Arai W."/>
            <person name="Tsubouchi T."/>
            <person name="Morono Y."/>
            <person name="Uchiyama I."/>
            <person name="Ito T."/>
            <person name="Fujiyama A."/>
            <person name="Inagaki F."/>
            <person name="Takami H."/>
        </authorList>
    </citation>
    <scope>NUCLEOTIDE SEQUENCE</scope>
    <source>
        <strain evidence="1">Expedition CK06-06</strain>
    </source>
</reference>
<proteinExistence type="predicted"/>
<gene>
    <name evidence="1" type="ORF">S01H4_50801</name>
</gene>
<organism evidence="1">
    <name type="scientific">marine sediment metagenome</name>
    <dbReference type="NCBI Taxonomy" id="412755"/>
    <lineage>
        <taxon>unclassified sequences</taxon>
        <taxon>metagenomes</taxon>
        <taxon>ecological metagenomes</taxon>
    </lineage>
</organism>
<accession>X1DD49</accession>
<protein>
    <submittedName>
        <fullName evidence="1">Uncharacterized protein</fullName>
    </submittedName>
</protein>
<sequence length="90" mass="10483">MLKLRPAVKRWAERMEKELRLNEHKGGWSNSPVSFFLGRARANLREIKYGGFGMESGTDFIIKCLADCSNFCMMAADNLIPKKWDHKDRY</sequence>
<dbReference type="EMBL" id="BART01028875">
    <property type="protein sequence ID" value="GAG94356.1"/>
    <property type="molecule type" value="Genomic_DNA"/>
</dbReference>
<dbReference type="AlphaFoldDB" id="X1DD49"/>
<comment type="caution">
    <text evidence="1">The sequence shown here is derived from an EMBL/GenBank/DDBJ whole genome shotgun (WGS) entry which is preliminary data.</text>
</comment>
<name>X1DD49_9ZZZZ</name>